<keyword evidence="1" id="KW-0472">Membrane</keyword>
<feature type="transmembrane region" description="Helical" evidence="1">
    <location>
        <begin position="55"/>
        <end position="77"/>
    </location>
</feature>
<dbReference type="Proteomes" id="UP000823927">
    <property type="component" value="Unassembled WGS sequence"/>
</dbReference>
<dbReference type="EMBL" id="DVIT01000052">
    <property type="protein sequence ID" value="HIS48334.1"/>
    <property type="molecule type" value="Genomic_DNA"/>
</dbReference>
<feature type="transmembrane region" description="Helical" evidence="1">
    <location>
        <begin position="98"/>
        <end position="129"/>
    </location>
</feature>
<feature type="transmembrane region" description="Helical" evidence="1">
    <location>
        <begin position="226"/>
        <end position="248"/>
    </location>
</feature>
<feature type="transmembrane region" description="Helical" evidence="1">
    <location>
        <begin position="149"/>
        <end position="175"/>
    </location>
</feature>
<comment type="caution">
    <text evidence="2">The sequence shown here is derived from an EMBL/GenBank/DDBJ whole genome shotgun (WGS) entry which is preliminary data.</text>
</comment>
<accession>A0A9D1F6E7</accession>
<proteinExistence type="predicted"/>
<feature type="transmembrane region" description="Helical" evidence="1">
    <location>
        <begin position="187"/>
        <end position="206"/>
    </location>
</feature>
<sequence length="253" mass="29443">MWLTLLKKSVFNRKMLLVVFLGTTMMLLTFFYQGYMKPGQFKLNMDLLSAYTIPFAASSFVIFCGIFPAIPYAYSYIEERSSGYLKFIQLRMSRKTYAFQKIFFTGLSGGASMLFMGILIFAWIDWIALDVSPENIQSVFETLMWKPVIYLWGGRVVFALKCILLFLFGVLWSELALMISLIFKNRYVAFVLPFLIYELSWILIPVHLLNPVFLVRSDFDAQTPLWLPYLIDAVYIAAVVGINVFLFWRQKKQ</sequence>
<evidence type="ECO:0000313" key="3">
    <source>
        <dbReference type="Proteomes" id="UP000823927"/>
    </source>
</evidence>
<evidence type="ECO:0000256" key="1">
    <source>
        <dbReference type="SAM" id="Phobius"/>
    </source>
</evidence>
<gene>
    <name evidence="2" type="ORF">IAB46_12410</name>
</gene>
<reference evidence="2" key="2">
    <citation type="journal article" date="2021" name="PeerJ">
        <title>Extensive microbial diversity within the chicken gut microbiome revealed by metagenomics and culture.</title>
        <authorList>
            <person name="Gilroy R."/>
            <person name="Ravi A."/>
            <person name="Getino M."/>
            <person name="Pursley I."/>
            <person name="Horton D.L."/>
            <person name="Alikhan N.F."/>
            <person name="Baker D."/>
            <person name="Gharbi K."/>
            <person name="Hall N."/>
            <person name="Watson M."/>
            <person name="Adriaenssens E.M."/>
            <person name="Foster-Nyarko E."/>
            <person name="Jarju S."/>
            <person name="Secka A."/>
            <person name="Antonio M."/>
            <person name="Oren A."/>
            <person name="Chaudhuri R.R."/>
            <person name="La Ragione R."/>
            <person name="Hildebrand F."/>
            <person name="Pallen M.J."/>
        </authorList>
    </citation>
    <scope>NUCLEOTIDE SEQUENCE</scope>
    <source>
        <strain evidence="2">CHK178-757</strain>
    </source>
</reference>
<name>A0A9D1F6E7_9FIRM</name>
<feature type="transmembrane region" description="Helical" evidence="1">
    <location>
        <begin position="15"/>
        <end position="35"/>
    </location>
</feature>
<organism evidence="2 3">
    <name type="scientific">Candidatus Scybalocola faecigallinarum</name>
    <dbReference type="NCBI Taxonomy" id="2840941"/>
    <lineage>
        <taxon>Bacteria</taxon>
        <taxon>Bacillati</taxon>
        <taxon>Bacillota</taxon>
        <taxon>Clostridia</taxon>
        <taxon>Lachnospirales</taxon>
        <taxon>Lachnospiraceae</taxon>
        <taxon>Lachnospiraceae incertae sedis</taxon>
        <taxon>Candidatus Scybalocola (ex Gilroy et al. 2021)</taxon>
    </lineage>
</organism>
<keyword evidence="1" id="KW-1133">Transmembrane helix</keyword>
<dbReference type="AlphaFoldDB" id="A0A9D1F6E7"/>
<evidence type="ECO:0000313" key="2">
    <source>
        <dbReference type="EMBL" id="HIS48334.1"/>
    </source>
</evidence>
<keyword evidence="1" id="KW-0812">Transmembrane</keyword>
<reference evidence="2" key="1">
    <citation type="submission" date="2020-10" db="EMBL/GenBank/DDBJ databases">
        <authorList>
            <person name="Gilroy R."/>
        </authorList>
    </citation>
    <scope>NUCLEOTIDE SEQUENCE</scope>
    <source>
        <strain evidence="2">CHK178-757</strain>
    </source>
</reference>
<evidence type="ECO:0008006" key="4">
    <source>
        <dbReference type="Google" id="ProtNLM"/>
    </source>
</evidence>
<protein>
    <recommendedName>
        <fullName evidence="4">ABC transporter permease</fullName>
    </recommendedName>
</protein>